<dbReference type="AlphaFoldDB" id="A0A386UIG4"/>
<accession>A0A386UIG4</accession>
<dbReference type="Proteomes" id="UP000272010">
    <property type="component" value="Chromosome"/>
</dbReference>
<sequence length="49" mass="5324">MTPATQARLYRAIRLIEDHMRIVAGQGVPLPIVGLEVAARDLRQIGGEA</sequence>
<evidence type="ECO:0000313" key="2">
    <source>
        <dbReference type="Proteomes" id="UP000272010"/>
    </source>
</evidence>
<evidence type="ECO:0000313" key="1">
    <source>
        <dbReference type="EMBL" id="AYF00467.1"/>
    </source>
</evidence>
<dbReference type="EMBL" id="CP031078">
    <property type="protein sequence ID" value="AYF00467.1"/>
    <property type="molecule type" value="Genomic_DNA"/>
</dbReference>
<proteinExistence type="predicted"/>
<gene>
    <name evidence="1" type="ORF">PY32053_00792</name>
</gene>
<organism evidence="1 2">
    <name type="scientific">Paracoccus yeei</name>
    <dbReference type="NCBI Taxonomy" id="147645"/>
    <lineage>
        <taxon>Bacteria</taxon>
        <taxon>Pseudomonadati</taxon>
        <taxon>Pseudomonadota</taxon>
        <taxon>Alphaproteobacteria</taxon>
        <taxon>Rhodobacterales</taxon>
        <taxon>Paracoccaceae</taxon>
        <taxon>Paracoccus</taxon>
    </lineage>
</organism>
<reference evidence="2" key="1">
    <citation type="submission" date="2018-07" db="EMBL/GenBank/DDBJ databases">
        <title>Genome Structure of the Opportunistic Pathogen Paracoccus yeei (Alphaproteobacteria) and Identification of Putative Virulence Factors.</title>
        <authorList>
            <person name="Lasek R."/>
            <person name="Szuplewska M."/>
            <person name="Mitura M."/>
            <person name="Decewicz P."/>
            <person name="Chmielowska C."/>
            <person name="Pawlot A."/>
            <person name="Sentkowska D."/>
            <person name="Czarnecki J."/>
            <person name="Bartosik D."/>
        </authorList>
    </citation>
    <scope>NUCLEOTIDE SEQUENCE [LARGE SCALE GENOMIC DNA]</scope>
    <source>
        <strain evidence="2">CCUG 32053</strain>
    </source>
</reference>
<protein>
    <submittedName>
        <fullName evidence="1">Uncharacterized protein</fullName>
    </submittedName>
</protein>
<name>A0A386UIG4_9RHOB</name>
<dbReference type="RefSeq" id="WP_158594959.1">
    <property type="nucleotide sequence ID" value="NZ_CP031078.1"/>
</dbReference>